<evidence type="ECO:0000259" key="9">
    <source>
        <dbReference type="PROSITE" id="PS50975"/>
    </source>
</evidence>
<comment type="caution">
    <text evidence="10">The sequence shown here is derived from an EMBL/GenBank/DDBJ whole genome shotgun (WGS) entry which is preliminary data.</text>
</comment>
<keyword evidence="6 7" id="KW-0460">Magnesium</keyword>
<comment type="catalytic activity">
    <reaction evidence="7">
        <text>GTP + succinate + CoA = succinyl-CoA + GDP + phosphate</text>
        <dbReference type="Rhea" id="RHEA:22120"/>
        <dbReference type="ChEBI" id="CHEBI:30031"/>
        <dbReference type="ChEBI" id="CHEBI:37565"/>
        <dbReference type="ChEBI" id="CHEBI:43474"/>
        <dbReference type="ChEBI" id="CHEBI:57287"/>
        <dbReference type="ChEBI" id="CHEBI:57292"/>
        <dbReference type="ChEBI" id="CHEBI:58189"/>
    </reaction>
</comment>
<evidence type="ECO:0000256" key="8">
    <source>
        <dbReference type="PROSITE-ProRule" id="PRU00409"/>
    </source>
</evidence>
<dbReference type="Gene3D" id="3.30.470.20">
    <property type="entry name" value="ATP-grasp fold, B domain"/>
    <property type="match status" value="1"/>
</dbReference>
<dbReference type="NCBIfam" id="TIGR01016">
    <property type="entry name" value="sucCoAbeta"/>
    <property type="match status" value="1"/>
</dbReference>
<keyword evidence="7 8" id="KW-0067">ATP-binding</keyword>
<feature type="binding site" evidence="7">
    <location>
        <position position="110"/>
    </location>
    <ligand>
        <name>ATP</name>
        <dbReference type="ChEBI" id="CHEBI:30616"/>
    </ligand>
</feature>
<dbReference type="PROSITE" id="PS01217">
    <property type="entry name" value="SUCCINYL_COA_LIG_3"/>
    <property type="match status" value="1"/>
</dbReference>
<dbReference type="UniPathway" id="UPA00223">
    <property type="reaction ID" value="UER00999"/>
</dbReference>
<keyword evidence="4 7" id="KW-0479">Metal-binding</keyword>
<dbReference type="RefSeq" id="WP_146598189.1">
    <property type="nucleotide sequence ID" value="NZ_SJPY01000001.1"/>
</dbReference>
<dbReference type="SUPFAM" id="SSF52210">
    <property type="entry name" value="Succinyl-CoA synthetase domains"/>
    <property type="match status" value="1"/>
</dbReference>
<evidence type="ECO:0000256" key="3">
    <source>
        <dbReference type="ARBA" id="ARBA00022598"/>
    </source>
</evidence>
<dbReference type="EMBL" id="SJPY01000001">
    <property type="protein sequence ID" value="TWU45498.1"/>
    <property type="molecule type" value="Genomic_DNA"/>
</dbReference>
<dbReference type="PIRSF" id="PIRSF001554">
    <property type="entry name" value="SucCS_beta"/>
    <property type="match status" value="1"/>
</dbReference>
<feature type="binding site" evidence="7">
    <location>
        <position position="115"/>
    </location>
    <ligand>
        <name>ATP</name>
        <dbReference type="ChEBI" id="CHEBI:30616"/>
    </ligand>
</feature>
<dbReference type="GO" id="GO:0006104">
    <property type="term" value="P:succinyl-CoA metabolic process"/>
    <property type="evidence" value="ECO:0007669"/>
    <property type="project" value="TreeGrafter"/>
</dbReference>
<comment type="cofactor">
    <cofactor evidence="7">
        <name>Mg(2+)</name>
        <dbReference type="ChEBI" id="CHEBI:18420"/>
    </cofactor>
    <text evidence="7">Binds 1 Mg(2+) ion per subunit.</text>
</comment>
<organism evidence="10 11">
    <name type="scientific">Novipirellula aureliae</name>
    <dbReference type="NCBI Taxonomy" id="2527966"/>
    <lineage>
        <taxon>Bacteria</taxon>
        <taxon>Pseudomonadati</taxon>
        <taxon>Planctomycetota</taxon>
        <taxon>Planctomycetia</taxon>
        <taxon>Pirellulales</taxon>
        <taxon>Pirellulaceae</taxon>
        <taxon>Novipirellula</taxon>
    </lineage>
</organism>
<evidence type="ECO:0000256" key="4">
    <source>
        <dbReference type="ARBA" id="ARBA00022723"/>
    </source>
</evidence>
<dbReference type="Gene3D" id="3.30.1490.20">
    <property type="entry name" value="ATP-grasp fold, A domain"/>
    <property type="match status" value="1"/>
</dbReference>
<proteinExistence type="inferred from homology"/>
<dbReference type="PANTHER" id="PTHR11815:SF10">
    <property type="entry name" value="SUCCINATE--COA LIGASE [GDP-FORMING] SUBUNIT BETA, MITOCHONDRIAL"/>
    <property type="match status" value="1"/>
</dbReference>
<dbReference type="GO" id="GO:0000287">
    <property type="term" value="F:magnesium ion binding"/>
    <property type="evidence" value="ECO:0007669"/>
    <property type="project" value="UniProtKB-UniRule"/>
</dbReference>
<dbReference type="AlphaFoldDB" id="A0A5C6E9H5"/>
<comment type="catalytic activity">
    <reaction evidence="7">
        <text>succinate + ATP + CoA = succinyl-CoA + ADP + phosphate</text>
        <dbReference type="Rhea" id="RHEA:17661"/>
        <dbReference type="ChEBI" id="CHEBI:30031"/>
        <dbReference type="ChEBI" id="CHEBI:30616"/>
        <dbReference type="ChEBI" id="CHEBI:43474"/>
        <dbReference type="ChEBI" id="CHEBI:57287"/>
        <dbReference type="ChEBI" id="CHEBI:57292"/>
        <dbReference type="ChEBI" id="CHEBI:456216"/>
        <dbReference type="EC" id="6.2.1.5"/>
    </reaction>
</comment>
<feature type="binding site" evidence="7">
    <location>
        <begin position="53"/>
        <end position="55"/>
    </location>
    <ligand>
        <name>ATP</name>
        <dbReference type="ChEBI" id="CHEBI:30616"/>
    </ligand>
</feature>
<dbReference type="InterPro" id="IPR011761">
    <property type="entry name" value="ATP-grasp"/>
</dbReference>
<comment type="subunit">
    <text evidence="7">Heterotetramer of two alpha and two beta subunits.</text>
</comment>
<dbReference type="InterPro" id="IPR005809">
    <property type="entry name" value="Succ_CoA_ligase-like_bsu"/>
</dbReference>
<comment type="pathway">
    <text evidence="7">Carbohydrate metabolism; tricarboxylic acid cycle; succinate from succinyl-CoA (ligase route): step 1/1.</text>
</comment>
<gene>
    <name evidence="7 10" type="primary">sucC</name>
    <name evidence="10" type="ORF">Q31b_06700</name>
</gene>
<evidence type="ECO:0000313" key="11">
    <source>
        <dbReference type="Proteomes" id="UP000315471"/>
    </source>
</evidence>
<evidence type="ECO:0000313" key="10">
    <source>
        <dbReference type="EMBL" id="TWU45498.1"/>
    </source>
</evidence>
<dbReference type="GO" id="GO:0004775">
    <property type="term" value="F:succinate-CoA ligase (ADP-forming) activity"/>
    <property type="evidence" value="ECO:0007669"/>
    <property type="project" value="UniProtKB-UniRule"/>
</dbReference>
<dbReference type="HAMAP" id="MF_00558">
    <property type="entry name" value="Succ_CoA_beta"/>
    <property type="match status" value="1"/>
</dbReference>
<feature type="binding site" evidence="7">
    <location>
        <position position="107"/>
    </location>
    <ligand>
        <name>ATP</name>
        <dbReference type="ChEBI" id="CHEBI:30616"/>
    </ligand>
</feature>
<dbReference type="FunFam" id="3.40.50.261:FF:000001">
    <property type="entry name" value="Succinate--CoA ligase [ADP-forming] subunit beta"/>
    <property type="match status" value="1"/>
</dbReference>
<dbReference type="InterPro" id="IPR013815">
    <property type="entry name" value="ATP_grasp_subdomain_1"/>
</dbReference>
<feature type="binding site" evidence="7">
    <location>
        <position position="221"/>
    </location>
    <ligand>
        <name>Mg(2+)</name>
        <dbReference type="ChEBI" id="CHEBI:18420"/>
    </ligand>
</feature>
<dbReference type="GO" id="GO:0004776">
    <property type="term" value="F:succinate-CoA ligase (GDP-forming) activity"/>
    <property type="evidence" value="ECO:0007669"/>
    <property type="project" value="RHEA"/>
</dbReference>
<dbReference type="InterPro" id="IPR013650">
    <property type="entry name" value="ATP-grasp_succ-CoA_synth-type"/>
</dbReference>
<dbReference type="GO" id="GO:0042709">
    <property type="term" value="C:succinate-CoA ligase complex"/>
    <property type="evidence" value="ECO:0007669"/>
    <property type="project" value="TreeGrafter"/>
</dbReference>
<dbReference type="PROSITE" id="PS50975">
    <property type="entry name" value="ATP_GRASP"/>
    <property type="match status" value="1"/>
</dbReference>
<dbReference type="Gene3D" id="3.40.50.261">
    <property type="entry name" value="Succinyl-CoA synthetase domains"/>
    <property type="match status" value="1"/>
</dbReference>
<comment type="similarity">
    <text evidence="1 7">Belongs to the succinate/malate CoA ligase beta subunit family.</text>
</comment>
<dbReference type="GO" id="GO:0005524">
    <property type="term" value="F:ATP binding"/>
    <property type="evidence" value="ECO:0007669"/>
    <property type="project" value="UniProtKB-UniRule"/>
</dbReference>
<feature type="binding site" evidence="7">
    <location>
        <position position="46"/>
    </location>
    <ligand>
        <name>ATP</name>
        <dbReference type="ChEBI" id="CHEBI:30616"/>
    </ligand>
</feature>
<evidence type="ECO:0000256" key="1">
    <source>
        <dbReference type="ARBA" id="ARBA00009182"/>
    </source>
</evidence>
<dbReference type="GO" id="GO:0005829">
    <property type="term" value="C:cytosol"/>
    <property type="evidence" value="ECO:0007669"/>
    <property type="project" value="TreeGrafter"/>
</dbReference>
<dbReference type="Pfam" id="PF00549">
    <property type="entry name" value="Ligase_CoA"/>
    <property type="match status" value="1"/>
</dbReference>
<dbReference type="FunFam" id="3.30.1490.20:FF:000002">
    <property type="entry name" value="Succinate--CoA ligase [ADP-forming] subunit beta"/>
    <property type="match status" value="1"/>
</dbReference>
<keyword evidence="2 7" id="KW-0816">Tricarboxylic acid cycle</keyword>
<evidence type="ECO:0000256" key="2">
    <source>
        <dbReference type="ARBA" id="ARBA00022532"/>
    </source>
</evidence>
<dbReference type="EC" id="6.2.1.5" evidence="7"/>
<dbReference type="GO" id="GO:0006099">
    <property type="term" value="P:tricarboxylic acid cycle"/>
    <property type="evidence" value="ECO:0007669"/>
    <property type="project" value="UniProtKB-UniRule"/>
</dbReference>
<feature type="binding site" evidence="7">
    <location>
        <position position="272"/>
    </location>
    <ligand>
        <name>substrate</name>
        <note>ligand shared with subunit alpha</note>
    </ligand>
</feature>
<sequence>MKIHEFQGKQLFRQAGVPVLDGFVARTADEAAAAYNKLGGSIAVVKAQIHAGGRGKGTVIDNPSQRGVVLVKSADEARAAAAALLNKKLVTIQTGPQGSTVKRVFIEAGCDIARELYLGIVIDRATCLPVLMASTEGGVEIESVAEKTPELIFKEYFDPAYGFYGYQVRKLCKRLGISGDAAKSANKFFTSICRFFVDYDCSMAEINPLVITGDGKMVALDAKITFDDNALFRHKELLELRDWSEEEPSEVRASDAGLSYVKLEGNIGCLVNGAGLAMSTMDIIKYHGGQPANFLDVGGGANAQQVTEAFRILLSDPNCKGVLVNIFGGIARCTTIAAALIEASKTVGFTVPLVVRLEGTEVEEGRKMLAESDVNIISATDINDAAKKIVAAVK</sequence>
<feature type="domain" description="ATP-grasp" evidence="9">
    <location>
        <begin position="9"/>
        <end position="55"/>
    </location>
</feature>
<name>A0A5C6E9H5_9BACT</name>
<evidence type="ECO:0000256" key="6">
    <source>
        <dbReference type="ARBA" id="ARBA00022842"/>
    </source>
</evidence>
<accession>A0A5C6E9H5</accession>
<dbReference type="FunFam" id="3.30.470.20:FF:000002">
    <property type="entry name" value="Succinate--CoA ligase [ADP-forming] subunit beta"/>
    <property type="match status" value="1"/>
</dbReference>
<reference evidence="10 11" key="1">
    <citation type="submission" date="2019-02" db="EMBL/GenBank/DDBJ databases">
        <title>Deep-cultivation of Planctomycetes and their phenomic and genomic characterization uncovers novel biology.</title>
        <authorList>
            <person name="Wiegand S."/>
            <person name="Jogler M."/>
            <person name="Boedeker C."/>
            <person name="Pinto D."/>
            <person name="Vollmers J."/>
            <person name="Rivas-Marin E."/>
            <person name="Kohn T."/>
            <person name="Peeters S.H."/>
            <person name="Heuer A."/>
            <person name="Rast P."/>
            <person name="Oberbeckmann S."/>
            <person name="Bunk B."/>
            <person name="Jeske O."/>
            <person name="Meyerdierks A."/>
            <person name="Storesund J.E."/>
            <person name="Kallscheuer N."/>
            <person name="Luecker S."/>
            <person name="Lage O.M."/>
            <person name="Pohl T."/>
            <person name="Merkel B.J."/>
            <person name="Hornburger P."/>
            <person name="Mueller R.-W."/>
            <person name="Bruemmer F."/>
            <person name="Labrenz M."/>
            <person name="Spormann A.M."/>
            <person name="Op Den Camp H."/>
            <person name="Overmann J."/>
            <person name="Amann R."/>
            <person name="Jetten M.S.M."/>
            <person name="Mascher T."/>
            <person name="Medema M.H."/>
            <person name="Devos D.P."/>
            <person name="Kaster A.-K."/>
            <person name="Ovreas L."/>
            <person name="Rohde M."/>
            <person name="Galperin M.Y."/>
            <person name="Jogler C."/>
        </authorList>
    </citation>
    <scope>NUCLEOTIDE SEQUENCE [LARGE SCALE GENOMIC DNA]</scope>
    <source>
        <strain evidence="10 11">Q31b</strain>
    </source>
</reference>
<dbReference type="InterPro" id="IPR017866">
    <property type="entry name" value="Succ-CoA_synthase_bsu_CS"/>
</dbReference>
<protein>
    <recommendedName>
        <fullName evidence="7">Succinate--CoA ligase [ADP-forming] subunit beta</fullName>
        <ecNumber evidence="7">6.2.1.5</ecNumber>
    </recommendedName>
    <alternativeName>
        <fullName evidence="7">Succinyl-CoA synthetase subunit beta</fullName>
        <shortName evidence="7">SCS-beta</shortName>
    </alternativeName>
</protein>
<dbReference type="Pfam" id="PF08442">
    <property type="entry name" value="ATP-grasp_2"/>
    <property type="match status" value="1"/>
</dbReference>
<dbReference type="InterPro" id="IPR016102">
    <property type="entry name" value="Succinyl-CoA_synth-like"/>
</dbReference>
<feature type="binding site" evidence="7">
    <location>
        <begin position="329"/>
        <end position="331"/>
    </location>
    <ligand>
        <name>substrate</name>
        <note>ligand shared with subunit alpha</note>
    </ligand>
</feature>
<dbReference type="SUPFAM" id="SSF56059">
    <property type="entry name" value="Glutathione synthetase ATP-binding domain-like"/>
    <property type="match status" value="1"/>
</dbReference>
<dbReference type="NCBIfam" id="NF001913">
    <property type="entry name" value="PRK00696.1"/>
    <property type="match status" value="1"/>
</dbReference>
<dbReference type="OrthoDB" id="9802602at2"/>
<keyword evidence="5 7" id="KW-0547">Nucleotide-binding</keyword>
<keyword evidence="11" id="KW-1185">Reference proteome</keyword>
<evidence type="ECO:0000256" key="7">
    <source>
        <dbReference type="HAMAP-Rule" id="MF_00558"/>
    </source>
</evidence>
<dbReference type="Proteomes" id="UP000315471">
    <property type="component" value="Unassembled WGS sequence"/>
</dbReference>
<feature type="binding site" evidence="7">
    <location>
        <position position="207"/>
    </location>
    <ligand>
        <name>Mg(2+)</name>
        <dbReference type="ChEBI" id="CHEBI:18420"/>
    </ligand>
</feature>
<dbReference type="InterPro" id="IPR005811">
    <property type="entry name" value="SUCC_ACL_C"/>
</dbReference>
<keyword evidence="3 7" id="KW-0436">Ligase</keyword>
<dbReference type="PANTHER" id="PTHR11815">
    <property type="entry name" value="SUCCINYL-COA SYNTHETASE BETA CHAIN"/>
    <property type="match status" value="1"/>
</dbReference>
<comment type="function">
    <text evidence="7">Succinyl-CoA synthetase functions in the citric acid cycle (TCA), coupling the hydrolysis of succinyl-CoA to the synthesis of either ATP or GTP and thus represents the only step of substrate-level phosphorylation in the TCA. The beta subunit provides nucleotide specificity of the enzyme and binds the substrate succinate, while the binding sites for coenzyme A and phosphate are found in the alpha subunit.</text>
</comment>
<evidence type="ECO:0000256" key="5">
    <source>
        <dbReference type="ARBA" id="ARBA00022741"/>
    </source>
</evidence>